<evidence type="ECO:0000313" key="2">
    <source>
        <dbReference type="EMBL" id="KAJ9603053.1"/>
    </source>
</evidence>
<reference evidence="2" key="1">
    <citation type="submission" date="2022-10" db="EMBL/GenBank/DDBJ databases">
        <title>Culturing micro-colonial fungi from biological soil crusts in the Mojave desert and describing Neophaeococcomyces mojavensis, and introducing the new genera and species Taxawa tesnikishii.</title>
        <authorList>
            <person name="Kurbessoian T."/>
            <person name="Stajich J.E."/>
        </authorList>
    </citation>
    <scope>NUCLEOTIDE SEQUENCE</scope>
    <source>
        <strain evidence="2">TK_41</strain>
    </source>
</reference>
<evidence type="ECO:0000256" key="1">
    <source>
        <dbReference type="SAM" id="MobiDB-lite"/>
    </source>
</evidence>
<gene>
    <name evidence="2" type="ORF">H2200_012348</name>
</gene>
<accession>A0AA38WXP8</accession>
<feature type="region of interest" description="Disordered" evidence="1">
    <location>
        <begin position="141"/>
        <end position="175"/>
    </location>
</feature>
<evidence type="ECO:0008006" key="4">
    <source>
        <dbReference type="Google" id="ProtNLM"/>
    </source>
</evidence>
<protein>
    <recommendedName>
        <fullName evidence="4">Clr5 domain-containing protein</fullName>
    </recommendedName>
</protein>
<organism evidence="2 3">
    <name type="scientific">Cladophialophora chaetospira</name>
    <dbReference type="NCBI Taxonomy" id="386627"/>
    <lineage>
        <taxon>Eukaryota</taxon>
        <taxon>Fungi</taxon>
        <taxon>Dikarya</taxon>
        <taxon>Ascomycota</taxon>
        <taxon>Pezizomycotina</taxon>
        <taxon>Eurotiomycetes</taxon>
        <taxon>Chaetothyriomycetidae</taxon>
        <taxon>Chaetothyriales</taxon>
        <taxon>Herpotrichiellaceae</taxon>
        <taxon>Cladophialophora</taxon>
    </lineage>
</organism>
<dbReference type="EMBL" id="JAPDRK010000023">
    <property type="protein sequence ID" value="KAJ9603053.1"/>
    <property type="molecule type" value="Genomic_DNA"/>
</dbReference>
<dbReference type="Proteomes" id="UP001172673">
    <property type="component" value="Unassembled WGS sequence"/>
</dbReference>
<proteinExistence type="predicted"/>
<sequence length="327" mass="37260">MAPQLQGPELDAVMEDRKEDIIAMRHVGTKVEDILNILNDEEHVKIGRAKSYQYLKAWNAQTQNQPLTDEQILQGVIPLARSTLQSDAEIASNLTAQFGVGISHRQVKRARCKYRVLRITRDPTEREKRRKTKAHVEVQASALTDRVGAPPTSLQPPSQSGIESTLPQPEMQQTPDPFRIPYTLTDRILPMTAQEIGALEDSLSFQEENPLQASNWLEKSGVTDRHFIIHLAFFLSEFKIQMLALASFWEALSRLLELWFKHSSKEASTGELVNRVLTLAGIQFDCKAHDYQTLNNALKHQRNKYCHHPATRTLDTSSIELPAWYWD</sequence>
<name>A0AA38WXP8_9EURO</name>
<feature type="compositionally biased region" description="Polar residues" evidence="1">
    <location>
        <begin position="155"/>
        <end position="175"/>
    </location>
</feature>
<keyword evidence="3" id="KW-1185">Reference proteome</keyword>
<comment type="caution">
    <text evidence="2">The sequence shown here is derived from an EMBL/GenBank/DDBJ whole genome shotgun (WGS) entry which is preliminary data.</text>
</comment>
<evidence type="ECO:0000313" key="3">
    <source>
        <dbReference type="Proteomes" id="UP001172673"/>
    </source>
</evidence>
<dbReference type="AlphaFoldDB" id="A0AA38WXP8"/>